<feature type="domain" description="OTU" evidence="3">
    <location>
        <begin position="151"/>
        <end position="291"/>
    </location>
</feature>
<proteinExistence type="predicted"/>
<organism evidence="4 5">
    <name type="scientific">Ceutorhynchus assimilis</name>
    <name type="common">cabbage seed weevil</name>
    <dbReference type="NCBI Taxonomy" id="467358"/>
    <lineage>
        <taxon>Eukaryota</taxon>
        <taxon>Metazoa</taxon>
        <taxon>Ecdysozoa</taxon>
        <taxon>Arthropoda</taxon>
        <taxon>Hexapoda</taxon>
        <taxon>Insecta</taxon>
        <taxon>Pterygota</taxon>
        <taxon>Neoptera</taxon>
        <taxon>Endopterygota</taxon>
        <taxon>Coleoptera</taxon>
        <taxon>Polyphaga</taxon>
        <taxon>Cucujiformia</taxon>
        <taxon>Curculionidae</taxon>
        <taxon>Ceutorhynchinae</taxon>
        <taxon>Ceutorhynchus</taxon>
    </lineage>
</organism>
<dbReference type="AlphaFoldDB" id="A0A9N9MRH1"/>
<evidence type="ECO:0000259" key="3">
    <source>
        <dbReference type="PROSITE" id="PS50802"/>
    </source>
</evidence>
<feature type="compositionally biased region" description="Basic and acidic residues" evidence="2">
    <location>
        <begin position="112"/>
        <end position="135"/>
    </location>
</feature>
<dbReference type="Pfam" id="PF02338">
    <property type="entry name" value="OTU"/>
    <property type="match status" value="1"/>
</dbReference>
<dbReference type="InterPro" id="IPR003323">
    <property type="entry name" value="OTU_dom"/>
</dbReference>
<dbReference type="GO" id="GO:0016579">
    <property type="term" value="P:protein deubiquitination"/>
    <property type="evidence" value="ECO:0007669"/>
    <property type="project" value="TreeGrafter"/>
</dbReference>
<dbReference type="CDD" id="cd22761">
    <property type="entry name" value="OTU_OTUD6"/>
    <property type="match status" value="1"/>
</dbReference>
<feature type="compositionally biased region" description="Basic and acidic residues" evidence="2">
    <location>
        <begin position="20"/>
        <end position="31"/>
    </location>
</feature>
<dbReference type="Proteomes" id="UP001152799">
    <property type="component" value="Chromosome 4"/>
</dbReference>
<protein>
    <recommendedName>
        <fullName evidence="3">OTU domain-containing protein</fullName>
    </recommendedName>
</protein>
<dbReference type="InterPro" id="IPR038765">
    <property type="entry name" value="Papain-like_cys_pep_sf"/>
</dbReference>
<evidence type="ECO:0000256" key="1">
    <source>
        <dbReference type="ARBA" id="ARBA00022801"/>
    </source>
</evidence>
<sequence>MENEQGDTVELFPIDKEELLKKHKQEKKDLQNKIQSMKKSIPKGDKKKKKEITEEIAKLETELEEKHAQELRQYEPEIVESIPNDEEPNNEENEDKTQDSKVSRAQKRRNKKAAEAKEREKRITEQAEKNKEGPRMVEMSTIRKALKEVSLQIHNIPADGNCLYLAVNHQLQILGRPTFTVNQLRKQTAHYMLTNKYDFLPFMYNEDDDSEIISEESFESYCKDVEKTKLWGGQLELKALSNILECPIKVIQATGPPTVQGESFNKNSELTLTYHRHLYRLGEHYNSTLPLVAEDEDSV</sequence>
<dbReference type="PROSITE" id="PS50802">
    <property type="entry name" value="OTU"/>
    <property type="match status" value="1"/>
</dbReference>
<dbReference type="GO" id="GO:0004843">
    <property type="term" value="F:cysteine-type deubiquitinase activity"/>
    <property type="evidence" value="ECO:0007669"/>
    <property type="project" value="TreeGrafter"/>
</dbReference>
<dbReference type="PANTHER" id="PTHR12419">
    <property type="entry name" value="OTU DOMAIN CONTAINING PROTEIN"/>
    <property type="match status" value="1"/>
</dbReference>
<keyword evidence="5" id="KW-1185">Reference proteome</keyword>
<dbReference type="OrthoDB" id="415023at2759"/>
<gene>
    <name evidence="4" type="ORF">CEUTPL_LOCUS8098</name>
</gene>
<keyword evidence="1" id="KW-0378">Hydrolase</keyword>
<dbReference type="InterPro" id="IPR049772">
    <property type="entry name" value="OTU_OTUD6"/>
</dbReference>
<feature type="compositionally biased region" description="Acidic residues" evidence="2">
    <location>
        <begin position="83"/>
        <end position="94"/>
    </location>
</feature>
<dbReference type="SUPFAM" id="SSF54001">
    <property type="entry name" value="Cysteine proteinases"/>
    <property type="match status" value="1"/>
</dbReference>
<name>A0A9N9MRH1_9CUCU</name>
<evidence type="ECO:0000256" key="2">
    <source>
        <dbReference type="SAM" id="MobiDB-lite"/>
    </source>
</evidence>
<dbReference type="EMBL" id="OU892280">
    <property type="protein sequence ID" value="CAG9767537.1"/>
    <property type="molecule type" value="Genomic_DNA"/>
</dbReference>
<feature type="region of interest" description="Disordered" evidence="2">
    <location>
        <begin position="20"/>
        <end position="136"/>
    </location>
</feature>
<evidence type="ECO:0000313" key="5">
    <source>
        <dbReference type="Proteomes" id="UP001152799"/>
    </source>
</evidence>
<dbReference type="PANTHER" id="PTHR12419:SF10">
    <property type="entry name" value="DEUBIQUITINASE OTUD6B"/>
    <property type="match status" value="1"/>
</dbReference>
<dbReference type="Gene3D" id="3.90.70.80">
    <property type="match status" value="1"/>
</dbReference>
<reference evidence="4" key="1">
    <citation type="submission" date="2022-01" db="EMBL/GenBank/DDBJ databases">
        <authorList>
            <person name="King R."/>
        </authorList>
    </citation>
    <scope>NUCLEOTIDE SEQUENCE</scope>
</reference>
<accession>A0A9N9MRH1</accession>
<feature type="compositionally biased region" description="Basic and acidic residues" evidence="2">
    <location>
        <begin position="51"/>
        <end position="75"/>
    </location>
</feature>
<evidence type="ECO:0000313" key="4">
    <source>
        <dbReference type="EMBL" id="CAG9767537.1"/>
    </source>
</evidence>
<dbReference type="InterPro" id="IPR050704">
    <property type="entry name" value="Peptidase_C85-like"/>
</dbReference>